<dbReference type="InterPro" id="IPR054828">
    <property type="entry name" value="Vit_B12_bind_prot"/>
</dbReference>
<comment type="caution">
    <text evidence="3">The sequence shown here is derived from an EMBL/GenBank/DDBJ whole genome shotgun (WGS) entry which is preliminary data.</text>
</comment>
<dbReference type="NCBIfam" id="NF038402">
    <property type="entry name" value="TroA_like"/>
    <property type="match status" value="1"/>
</dbReference>
<sequence>MSRSIFTIFITTLSLLWTGSCWADKPVRVQDVRGHWIELPAPAERIVALAPHIVENFYSAGAGEKLVAAVSYSDYPEQAKKLPKIGNYKALSYESLLALKPDLIVAWGSGNGDEMIQKLDNLGFTVFVTESRTLEDIAKNVTIFGELAGTSENADRTASEWLKRLNELQQSNKKKTPVSVFYQVWNDPLQTLNGEHLISDVIQTCGGRNAFADAMVLAPKISIESVLNRNPEVIISSGMGESRPDWLDAWKAYPTLNAVKNDSLYFVPPDIIQRHTFRVLDGMEMVCDYLNNVRMKVGAGTTTKDGL</sequence>
<dbReference type="PANTHER" id="PTHR30535">
    <property type="entry name" value="VITAMIN B12-BINDING PROTEIN"/>
    <property type="match status" value="1"/>
</dbReference>
<dbReference type="CDD" id="cd01144">
    <property type="entry name" value="BtuF"/>
    <property type="match status" value="1"/>
</dbReference>
<reference evidence="3 4" key="1">
    <citation type="submission" date="2024-08" db="EMBL/GenBank/DDBJ databases">
        <authorList>
            <person name="Ishaq N."/>
        </authorList>
    </citation>
    <scope>NUCLEOTIDE SEQUENCE [LARGE SCALE GENOMIC DNA]</scope>
    <source>
        <strain evidence="3 4">DSM 18651</strain>
    </source>
</reference>
<dbReference type="InterPro" id="IPR002491">
    <property type="entry name" value="ABC_transptr_periplasmic_BD"/>
</dbReference>
<proteinExistence type="predicted"/>
<dbReference type="RefSeq" id="WP_371841303.1">
    <property type="nucleotide sequence ID" value="NZ_JBGMEK010000099.1"/>
</dbReference>
<dbReference type="Pfam" id="PF01497">
    <property type="entry name" value="Peripla_BP_2"/>
    <property type="match status" value="1"/>
</dbReference>
<accession>A0ABV4P551</accession>
<keyword evidence="1" id="KW-0732">Signal</keyword>
<evidence type="ECO:0000313" key="4">
    <source>
        <dbReference type="Proteomes" id="UP001569428"/>
    </source>
</evidence>
<evidence type="ECO:0000313" key="3">
    <source>
        <dbReference type="EMBL" id="MFA0813491.1"/>
    </source>
</evidence>
<gene>
    <name evidence="3" type="ORF">ACCI49_21590</name>
</gene>
<evidence type="ECO:0000259" key="2">
    <source>
        <dbReference type="PROSITE" id="PS50983"/>
    </source>
</evidence>
<protein>
    <submittedName>
        <fullName evidence="3">Cobalamin-binding protein</fullName>
    </submittedName>
</protein>
<dbReference type="SUPFAM" id="SSF53807">
    <property type="entry name" value="Helical backbone' metal receptor"/>
    <property type="match status" value="1"/>
</dbReference>
<dbReference type="InterPro" id="IPR050902">
    <property type="entry name" value="ABC_Transporter_SBP"/>
</dbReference>
<dbReference type="EMBL" id="JBGMEK010000099">
    <property type="protein sequence ID" value="MFA0813491.1"/>
    <property type="molecule type" value="Genomic_DNA"/>
</dbReference>
<dbReference type="PANTHER" id="PTHR30535:SF34">
    <property type="entry name" value="MOLYBDATE-BINDING PROTEIN MOLA"/>
    <property type="match status" value="1"/>
</dbReference>
<dbReference type="PROSITE" id="PS51257">
    <property type="entry name" value="PROKAR_LIPOPROTEIN"/>
    <property type="match status" value="1"/>
</dbReference>
<organism evidence="3 4">
    <name type="scientific">Microbulbifer epialgicus</name>
    <dbReference type="NCBI Taxonomy" id="393907"/>
    <lineage>
        <taxon>Bacteria</taxon>
        <taxon>Pseudomonadati</taxon>
        <taxon>Pseudomonadota</taxon>
        <taxon>Gammaproteobacteria</taxon>
        <taxon>Cellvibrionales</taxon>
        <taxon>Microbulbiferaceae</taxon>
        <taxon>Microbulbifer</taxon>
    </lineage>
</organism>
<dbReference type="PROSITE" id="PS50983">
    <property type="entry name" value="FE_B12_PBP"/>
    <property type="match status" value="1"/>
</dbReference>
<name>A0ABV4P551_9GAMM</name>
<dbReference type="Gene3D" id="3.40.50.1980">
    <property type="entry name" value="Nitrogenase molybdenum iron protein domain"/>
    <property type="match status" value="2"/>
</dbReference>
<dbReference type="Proteomes" id="UP001569428">
    <property type="component" value="Unassembled WGS sequence"/>
</dbReference>
<keyword evidence="4" id="KW-1185">Reference proteome</keyword>
<evidence type="ECO:0000256" key="1">
    <source>
        <dbReference type="ARBA" id="ARBA00022729"/>
    </source>
</evidence>
<feature type="domain" description="Fe/B12 periplasmic-binding" evidence="2">
    <location>
        <begin position="45"/>
        <end position="294"/>
    </location>
</feature>